<dbReference type="Gene3D" id="3.30.1490.20">
    <property type="entry name" value="ATP-grasp fold, A domain"/>
    <property type="match status" value="1"/>
</dbReference>
<evidence type="ECO:0000256" key="1">
    <source>
        <dbReference type="ARBA" id="ARBA00001946"/>
    </source>
</evidence>
<accession>A0A7D7LVF7</accession>
<dbReference type="InterPro" id="IPR015813">
    <property type="entry name" value="Pyrv/PenolPyrv_kinase-like_dom"/>
</dbReference>
<evidence type="ECO:0000256" key="6">
    <source>
        <dbReference type="ARBA" id="ARBA00021623"/>
    </source>
</evidence>
<dbReference type="PANTHER" id="PTHR43030">
    <property type="entry name" value="PHOSPHOENOLPYRUVATE SYNTHASE"/>
    <property type="match status" value="1"/>
</dbReference>
<evidence type="ECO:0000313" key="21">
    <source>
        <dbReference type="Proteomes" id="UP000515663"/>
    </source>
</evidence>
<evidence type="ECO:0000256" key="13">
    <source>
        <dbReference type="ARBA" id="ARBA00033470"/>
    </source>
</evidence>
<dbReference type="PANTHER" id="PTHR43030:SF1">
    <property type="entry name" value="PHOSPHOENOLPYRUVATE SYNTHASE"/>
    <property type="match status" value="1"/>
</dbReference>
<evidence type="ECO:0000256" key="8">
    <source>
        <dbReference type="ARBA" id="ARBA00022723"/>
    </source>
</evidence>
<evidence type="ECO:0000256" key="4">
    <source>
        <dbReference type="ARBA" id="ARBA00007837"/>
    </source>
</evidence>
<dbReference type="GO" id="GO:0046872">
    <property type="term" value="F:metal ion binding"/>
    <property type="evidence" value="ECO:0007669"/>
    <property type="project" value="UniProtKB-KW"/>
</dbReference>
<reference evidence="21" key="1">
    <citation type="submission" date="2020-07" db="EMBL/GenBank/DDBJ databases">
        <title>novel species isolated from the respiratory tract of Marmot.</title>
        <authorList>
            <person name="Zhang G."/>
        </authorList>
    </citation>
    <scope>NUCLEOTIDE SEQUENCE [LARGE SCALE GENOMIC DNA]</scope>
    <source>
        <strain evidence="21">686</strain>
    </source>
</reference>
<comment type="cofactor">
    <cofactor evidence="1 15">
        <name>Mg(2+)</name>
        <dbReference type="ChEBI" id="CHEBI:18420"/>
    </cofactor>
</comment>
<dbReference type="UniPathway" id="UPA00138"/>
<evidence type="ECO:0000259" key="17">
    <source>
        <dbReference type="Pfam" id="PF00391"/>
    </source>
</evidence>
<protein>
    <recommendedName>
        <fullName evidence="6 15">Phosphoenolpyruvate synthase</fullName>
        <shortName evidence="15">PEP synthase</shortName>
        <ecNumber evidence="5 15">2.7.9.2</ecNumber>
    </recommendedName>
    <alternativeName>
        <fullName evidence="13 15">Pyruvate, water dikinase</fullName>
    </alternativeName>
</protein>
<evidence type="ECO:0000313" key="20">
    <source>
        <dbReference type="EMBL" id="QMT02561.1"/>
    </source>
</evidence>
<feature type="region of interest" description="Disordered" evidence="16">
    <location>
        <begin position="320"/>
        <end position="342"/>
    </location>
</feature>
<evidence type="ECO:0000256" key="16">
    <source>
        <dbReference type="SAM" id="MobiDB-lite"/>
    </source>
</evidence>
<keyword evidence="7 15" id="KW-0808">Transferase</keyword>
<sequence>MTHVLTFAELGLEQVSLVGGKGANLGELVSAGLPVPDGFALTADAFATSMEHGGIRAELLAAHREALNAVGDDARMAELSRRMADMVTKAGIAPQVADEALAAYRSLRGDDGFDANVAVRSSAIGEDGKDASFAGMNASFTNIGSYEDLTTAIVGCWASLYSPRVVTYRAEKGLTTEPLMSVVVQKMVESVTAGIVFTADPVTGDLDHLVVEAVAGQGEAVVSGAVTPDTFVVSKSDCAVLETSLGNQEYRIVRGADGHDRREPMPSGRSTAVIDDAAVQTIARLAIKAERHYGRPQDMEWAIDPRGRIWIVQSRPITTLDRHGSDAQDASSGPVSSEGTSSGKVLLHGLAAAPGVATGAVRILHSPRDGHLLVDGEVLVAPMTDPDWLPTIRRASAVVTDRGGVTCHAAIVAREVGVPCIVGTRTGTDDLEEGSTVTVDGASGDVLAGRVAARPAARVDAGPAAPQQPSGLVTATKIYVNLASAEHAAEVGATDVDGVGLLRAEFLLTEALSGRHPRAVIADGESSGFVSAMADALGRIAGPFGSRPVVYRTTDLRSNEFRGLEGGEAFEPEERNPMIGFRGCYRYVREPDVFRLELEALARARETHPNIHVMLPFVRTRWELERCLELIDESPLGDQRGLHRWVMAEVPSVLYWLPEYVAAGIDGVSIGSNDLTQLILGVDRDSESCAELFDGTDPAVLDAISTIITTARRCGITSSLCGQAPSTNPEFAELLVKMGITSVSVNPDAVAATRLHVARAERRLLVDAALNERPPATS</sequence>
<evidence type="ECO:0000256" key="5">
    <source>
        <dbReference type="ARBA" id="ARBA00011996"/>
    </source>
</evidence>
<evidence type="ECO:0000256" key="2">
    <source>
        <dbReference type="ARBA" id="ARBA00002988"/>
    </source>
</evidence>
<evidence type="ECO:0000256" key="3">
    <source>
        <dbReference type="ARBA" id="ARBA00004742"/>
    </source>
</evidence>
<comment type="similarity">
    <text evidence="4 15">Belongs to the PEP-utilizing enzyme family.</text>
</comment>
<dbReference type="EC" id="2.7.9.2" evidence="5 15"/>
<evidence type="ECO:0000259" key="19">
    <source>
        <dbReference type="Pfam" id="PF02896"/>
    </source>
</evidence>
<comment type="pathway">
    <text evidence="3 15">Carbohydrate biosynthesis; gluconeogenesis.</text>
</comment>
<dbReference type="GO" id="GO:0005524">
    <property type="term" value="F:ATP binding"/>
    <property type="evidence" value="ECO:0007669"/>
    <property type="project" value="UniProtKB-KW"/>
</dbReference>
<evidence type="ECO:0000256" key="11">
    <source>
        <dbReference type="ARBA" id="ARBA00022840"/>
    </source>
</evidence>
<dbReference type="InterPro" id="IPR000121">
    <property type="entry name" value="PEP_util_C"/>
</dbReference>
<keyword evidence="11 15" id="KW-0067">ATP-binding</keyword>
<dbReference type="Pfam" id="PF00391">
    <property type="entry name" value="PEP-utilizers"/>
    <property type="match status" value="1"/>
</dbReference>
<gene>
    <name evidence="20" type="primary">ppsA</name>
    <name evidence="20" type="ORF">H1R19_05250</name>
</gene>
<keyword evidence="12 15" id="KW-0460">Magnesium</keyword>
<dbReference type="Pfam" id="PF02896">
    <property type="entry name" value="PEP-utilizers_C"/>
    <property type="match status" value="1"/>
</dbReference>
<dbReference type="InterPro" id="IPR006319">
    <property type="entry name" value="PEP_synth"/>
</dbReference>
<dbReference type="InterPro" id="IPR013815">
    <property type="entry name" value="ATP_grasp_subdomain_1"/>
</dbReference>
<proteinExistence type="inferred from homology"/>
<dbReference type="InterPro" id="IPR002192">
    <property type="entry name" value="PPDK_AMP/ATP-bd"/>
</dbReference>
<dbReference type="KEGG" id="gji:H1R19_05250"/>
<keyword evidence="9 15" id="KW-0547">Nucleotide-binding</keyword>
<keyword evidence="20" id="KW-0670">Pyruvate</keyword>
<evidence type="ECO:0000256" key="7">
    <source>
        <dbReference type="ARBA" id="ARBA00022679"/>
    </source>
</evidence>
<dbReference type="SUPFAM" id="SSF51621">
    <property type="entry name" value="Phosphoenolpyruvate/pyruvate domain"/>
    <property type="match status" value="1"/>
</dbReference>
<dbReference type="Proteomes" id="UP000515663">
    <property type="component" value="Chromosome"/>
</dbReference>
<dbReference type="GO" id="GO:0008986">
    <property type="term" value="F:pyruvate, water dikinase activity"/>
    <property type="evidence" value="ECO:0007669"/>
    <property type="project" value="UniProtKB-EC"/>
</dbReference>
<keyword evidence="8 15" id="KW-0479">Metal-binding</keyword>
<name>A0A7D7LVF7_9ACTN</name>
<dbReference type="AlphaFoldDB" id="A0A7D7LVF7"/>
<dbReference type="GO" id="GO:0006094">
    <property type="term" value="P:gluconeogenesis"/>
    <property type="evidence" value="ECO:0007669"/>
    <property type="project" value="UniProtKB-UniPathway"/>
</dbReference>
<dbReference type="Gene3D" id="3.20.20.60">
    <property type="entry name" value="Phosphoenolpyruvate-binding domains"/>
    <property type="match status" value="1"/>
</dbReference>
<dbReference type="SUPFAM" id="SSF56059">
    <property type="entry name" value="Glutathione synthetase ATP-binding domain-like"/>
    <property type="match status" value="1"/>
</dbReference>
<dbReference type="NCBIfam" id="NF005057">
    <property type="entry name" value="PRK06464.1"/>
    <property type="match status" value="1"/>
</dbReference>
<feature type="domain" description="PEP-utilising enzyme C-terminal" evidence="19">
    <location>
        <begin position="473"/>
        <end position="761"/>
    </location>
</feature>
<dbReference type="NCBIfam" id="TIGR01418">
    <property type="entry name" value="PEP_synth"/>
    <property type="match status" value="1"/>
</dbReference>
<dbReference type="EMBL" id="CP059491">
    <property type="protein sequence ID" value="QMT02561.1"/>
    <property type="molecule type" value="Genomic_DNA"/>
</dbReference>
<feature type="domain" description="PEP-utilising enzyme mobile" evidence="17">
    <location>
        <begin position="375"/>
        <end position="444"/>
    </location>
</feature>
<dbReference type="Gene3D" id="3.30.470.20">
    <property type="entry name" value="ATP-grasp fold, B domain"/>
    <property type="match status" value="1"/>
</dbReference>
<evidence type="ECO:0000256" key="15">
    <source>
        <dbReference type="PIRNR" id="PIRNR000854"/>
    </source>
</evidence>
<dbReference type="InterPro" id="IPR018274">
    <property type="entry name" value="PEP_util_AS"/>
</dbReference>
<dbReference type="RefSeq" id="WP_219850746.1">
    <property type="nucleotide sequence ID" value="NZ_CP059491.1"/>
</dbReference>
<dbReference type="InterPro" id="IPR008279">
    <property type="entry name" value="PEP-util_enz_mobile_dom"/>
</dbReference>
<feature type="domain" description="Pyruvate phosphate dikinase AMP/ATP-binding" evidence="18">
    <location>
        <begin position="16"/>
        <end position="325"/>
    </location>
</feature>
<keyword evidence="21" id="KW-1185">Reference proteome</keyword>
<dbReference type="InterPro" id="IPR023151">
    <property type="entry name" value="PEP_util_CS"/>
</dbReference>
<feature type="compositionally biased region" description="Low complexity" evidence="16">
    <location>
        <begin position="331"/>
        <end position="342"/>
    </location>
</feature>
<comment type="catalytic activity">
    <reaction evidence="14 15">
        <text>pyruvate + ATP + H2O = phosphoenolpyruvate + AMP + phosphate + 2 H(+)</text>
        <dbReference type="Rhea" id="RHEA:11364"/>
        <dbReference type="ChEBI" id="CHEBI:15361"/>
        <dbReference type="ChEBI" id="CHEBI:15377"/>
        <dbReference type="ChEBI" id="CHEBI:15378"/>
        <dbReference type="ChEBI" id="CHEBI:30616"/>
        <dbReference type="ChEBI" id="CHEBI:43474"/>
        <dbReference type="ChEBI" id="CHEBI:58702"/>
        <dbReference type="ChEBI" id="CHEBI:456215"/>
        <dbReference type="EC" id="2.7.9.2"/>
    </reaction>
</comment>
<dbReference type="PROSITE" id="PS00742">
    <property type="entry name" value="PEP_ENZYMES_2"/>
    <property type="match status" value="1"/>
</dbReference>
<evidence type="ECO:0000259" key="18">
    <source>
        <dbReference type="Pfam" id="PF01326"/>
    </source>
</evidence>
<dbReference type="InterPro" id="IPR040442">
    <property type="entry name" value="Pyrv_kinase-like_dom_sf"/>
</dbReference>
<keyword evidence="10 15" id="KW-0418">Kinase</keyword>
<dbReference type="Gene3D" id="3.50.30.10">
    <property type="entry name" value="Phosphohistidine domain"/>
    <property type="match status" value="1"/>
</dbReference>
<dbReference type="PROSITE" id="PS00370">
    <property type="entry name" value="PEP_ENZYMES_PHOS_SITE"/>
    <property type="match status" value="1"/>
</dbReference>
<evidence type="ECO:0000256" key="10">
    <source>
        <dbReference type="ARBA" id="ARBA00022777"/>
    </source>
</evidence>
<dbReference type="SUPFAM" id="SSF52009">
    <property type="entry name" value="Phosphohistidine domain"/>
    <property type="match status" value="1"/>
</dbReference>
<dbReference type="PIRSF" id="PIRSF000854">
    <property type="entry name" value="PEP_synthase"/>
    <property type="match status" value="1"/>
</dbReference>
<organism evidence="20 21">
    <name type="scientific">Gordonia jinghuaiqii</name>
    <dbReference type="NCBI Taxonomy" id="2758710"/>
    <lineage>
        <taxon>Bacteria</taxon>
        <taxon>Bacillati</taxon>
        <taxon>Actinomycetota</taxon>
        <taxon>Actinomycetes</taxon>
        <taxon>Mycobacteriales</taxon>
        <taxon>Gordoniaceae</taxon>
        <taxon>Gordonia</taxon>
    </lineage>
</organism>
<dbReference type="Pfam" id="PF01326">
    <property type="entry name" value="PPDK_N"/>
    <property type="match status" value="1"/>
</dbReference>
<dbReference type="InterPro" id="IPR036637">
    <property type="entry name" value="Phosphohistidine_dom_sf"/>
</dbReference>
<evidence type="ECO:0000256" key="14">
    <source>
        <dbReference type="ARBA" id="ARBA00047700"/>
    </source>
</evidence>
<evidence type="ECO:0000256" key="9">
    <source>
        <dbReference type="ARBA" id="ARBA00022741"/>
    </source>
</evidence>
<evidence type="ECO:0000256" key="12">
    <source>
        <dbReference type="ARBA" id="ARBA00022842"/>
    </source>
</evidence>
<comment type="function">
    <text evidence="2 15">Catalyzes the phosphorylation of pyruvate to phosphoenolpyruvate.</text>
</comment>